<proteinExistence type="predicted"/>
<feature type="region of interest" description="Disordered" evidence="1">
    <location>
        <begin position="138"/>
        <end position="247"/>
    </location>
</feature>
<name>A0ABU1WDW2_9GAMM</name>
<feature type="compositionally biased region" description="Low complexity" evidence="1">
    <location>
        <begin position="186"/>
        <end position="210"/>
    </location>
</feature>
<accession>A0ABU1WDW2</accession>
<feature type="compositionally biased region" description="Polar residues" evidence="1">
    <location>
        <begin position="165"/>
        <end position="185"/>
    </location>
</feature>
<evidence type="ECO:0000313" key="2">
    <source>
        <dbReference type="EMBL" id="MDR7135724.1"/>
    </source>
</evidence>
<reference evidence="2 3" key="1">
    <citation type="submission" date="2023-07" db="EMBL/GenBank/DDBJ databases">
        <title>Sorghum-associated microbial communities from plants grown in Nebraska, USA.</title>
        <authorList>
            <person name="Schachtman D."/>
        </authorList>
    </citation>
    <scope>NUCLEOTIDE SEQUENCE [LARGE SCALE GENOMIC DNA]</scope>
    <source>
        <strain evidence="2 3">BE198</strain>
    </source>
</reference>
<dbReference type="RefSeq" id="WP_310063675.1">
    <property type="nucleotide sequence ID" value="NZ_JAVDVY010000003.1"/>
</dbReference>
<protein>
    <submittedName>
        <fullName evidence="2">Uncharacterized protein</fullName>
    </submittedName>
</protein>
<feature type="compositionally biased region" description="Basic and acidic residues" evidence="1">
    <location>
        <begin position="141"/>
        <end position="156"/>
    </location>
</feature>
<comment type="caution">
    <text evidence="2">The sequence shown here is derived from an EMBL/GenBank/DDBJ whole genome shotgun (WGS) entry which is preliminary data.</text>
</comment>
<keyword evidence="3" id="KW-1185">Reference proteome</keyword>
<gene>
    <name evidence="2" type="ORF">J2X06_002942</name>
</gene>
<sequence length="409" mass="42527">MIHELSYTTNAGCPNGWDSTLNQCKPSDDDCLARNNDPGFSKAGPISRAFTSRCISGCKFELKGNGPTVCTDGICTGNYAWTGVCPATSPPPPAPPTEVTKNDPQECVSYGSGQKFCQKTNGEQCYTSSNGKQTCWTAGETGEKNSDNVKQKRDPGPTEIPPNLTLPNGDTLTKNGDSKTQTTTITNPGSTPRTVTTTTTNYVTTNGTNSGPTNDGEKDDGSESGDDDKEQPGKVTGGGNCEEANKPMVEGDPLLANIVLQTWATRCAVESGNAVTSTGNIESCASDFTVTGPPKSPEVLKLKALRAQICPGEGDGPIQDSDFLGDGSGEAPASSVIHEFDAGGGSGWDMTGFGFGRSCPALPVVTVYGRTYDLGGDGRNAAACGIANILGWFVLLGAGLWCLRTVTEA</sequence>
<dbReference type="Proteomes" id="UP001251524">
    <property type="component" value="Unassembled WGS sequence"/>
</dbReference>
<dbReference type="EMBL" id="JAVDVY010000003">
    <property type="protein sequence ID" value="MDR7135724.1"/>
    <property type="molecule type" value="Genomic_DNA"/>
</dbReference>
<organism evidence="2 3">
    <name type="scientific">Lysobacter niastensis</name>
    <dbReference type="NCBI Taxonomy" id="380629"/>
    <lineage>
        <taxon>Bacteria</taxon>
        <taxon>Pseudomonadati</taxon>
        <taxon>Pseudomonadota</taxon>
        <taxon>Gammaproteobacteria</taxon>
        <taxon>Lysobacterales</taxon>
        <taxon>Lysobacteraceae</taxon>
        <taxon>Lysobacter</taxon>
    </lineage>
</organism>
<evidence type="ECO:0000313" key="3">
    <source>
        <dbReference type="Proteomes" id="UP001251524"/>
    </source>
</evidence>
<evidence type="ECO:0000256" key="1">
    <source>
        <dbReference type="SAM" id="MobiDB-lite"/>
    </source>
</evidence>